<accession>A0AB39ZS05</accession>
<dbReference type="GO" id="GO:0004163">
    <property type="term" value="F:diphosphomevalonate decarboxylase activity"/>
    <property type="evidence" value="ECO:0007669"/>
    <property type="project" value="UniProtKB-UniRule"/>
</dbReference>
<organism evidence="19 20">
    <name type="scientific">Drosophila suzukii</name>
    <name type="common">Spotted-wing drosophila fruit fly</name>
    <dbReference type="NCBI Taxonomy" id="28584"/>
    <lineage>
        <taxon>Eukaryota</taxon>
        <taxon>Metazoa</taxon>
        <taxon>Ecdysozoa</taxon>
        <taxon>Arthropoda</taxon>
        <taxon>Hexapoda</taxon>
        <taxon>Insecta</taxon>
        <taxon>Pterygota</taxon>
        <taxon>Neoptera</taxon>
        <taxon>Endopterygota</taxon>
        <taxon>Diptera</taxon>
        <taxon>Brachycera</taxon>
        <taxon>Muscomorpha</taxon>
        <taxon>Ephydroidea</taxon>
        <taxon>Drosophilidae</taxon>
        <taxon>Drosophila</taxon>
        <taxon>Sophophora</taxon>
    </lineage>
</organism>
<keyword evidence="9 16" id="KW-0756">Sterol biosynthesis</keyword>
<evidence type="ECO:0000256" key="3">
    <source>
        <dbReference type="ARBA" id="ARBA00012296"/>
    </source>
</evidence>
<evidence type="ECO:0000256" key="8">
    <source>
        <dbReference type="ARBA" id="ARBA00022955"/>
    </source>
</evidence>
<keyword evidence="13 15" id="KW-0456">Lyase</keyword>
<dbReference type="Gene3D" id="3.30.230.10">
    <property type="match status" value="1"/>
</dbReference>
<evidence type="ECO:0000256" key="4">
    <source>
        <dbReference type="ARBA" id="ARBA00019335"/>
    </source>
</evidence>
<dbReference type="Proteomes" id="UP001652628">
    <property type="component" value="Chromosome X"/>
</dbReference>
<comment type="pathway">
    <text evidence="16">Steroid biosynthesis; cholesterol biosynthesis.</text>
</comment>
<dbReference type="GO" id="GO:0005524">
    <property type="term" value="F:ATP binding"/>
    <property type="evidence" value="ECO:0007669"/>
    <property type="project" value="UniProtKB-UniRule"/>
</dbReference>
<comment type="catalytic activity">
    <reaction evidence="14 15 16">
        <text>(R)-5-diphosphomevalonate + ATP = isopentenyl diphosphate + ADP + phosphate + CO2</text>
        <dbReference type="Rhea" id="RHEA:23732"/>
        <dbReference type="ChEBI" id="CHEBI:16526"/>
        <dbReference type="ChEBI" id="CHEBI:30616"/>
        <dbReference type="ChEBI" id="CHEBI:43474"/>
        <dbReference type="ChEBI" id="CHEBI:57557"/>
        <dbReference type="ChEBI" id="CHEBI:128769"/>
        <dbReference type="ChEBI" id="CHEBI:456216"/>
        <dbReference type="EC" id="4.1.1.33"/>
    </reaction>
</comment>
<dbReference type="SUPFAM" id="SSF54211">
    <property type="entry name" value="Ribosomal protein S5 domain 2-like"/>
    <property type="match status" value="1"/>
</dbReference>
<dbReference type="InterPro" id="IPR029765">
    <property type="entry name" value="Mev_diP_decarb"/>
</dbReference>
<sequence length="397" mass="44048">MISATCVAPVNIALIKYWGKRHEDLILPVNDSISMTLSTDELCAKTTVTASESFETNRMWLNGEEVPFEGSPRLQRCLKEVHRLAVANGSQKVPPSWKIHIASVNNFPTAAGLASSAAGYACLVYSLSRLYDIPLNEELTTVARQGSGSACRSLYGGFVQWHRGALDDGSDSVAKQIAPSSHWPNMHVLILVVNDERKKTASTKGMQQAVKTSQLIKHRVDKVVPERITQLREAIANHDFQTFAEITMKDSNQFHAIALDTFPPCVYMNDVSHRIVSFIHDYNEIMGGYHAAYTFDAGPNACLYVLEENVPHLLDAIQKVFPSDSFDSDTYLRGLSVPKVDKSHKIDPAQRNKIDSLDIIAKNAFRYIIHTKVGEGPRELSADNSLLINGLPLEKEK</sequence>
<dbReference type="InterPro" id="IPR020568">
    <property type="entry name" value="Ribosomal_Su5_D2-typ_SF"/>
</dbReference>
<gene>
    <name evidence="20" type="primary">Mvd</name>
</gene>
<keyword evidence="6 15" id="KW-0547">Nucleotide-binding</keyword>
<keyword evidence="7 15" id="KW-0067">ATP-binding</keyword>
<dbReference type="GeneID" id="108018985"/>
<evidence type="ECO:0000313" key="20">
    <source>
        <dbReference type="RefSeq" id="XP_016942081.2"/>
    </source>
</evidence>
<keyword evidence="16" id="KW-0152">Cholesterol biosynthesis</keyword>
<name>A0AB39ZS05_DROSZ</name>
<feature type="domain" description="Mvd1 C-terminal" evidence="17">
    <location>
        <begin position="188"/>
        <end position="379"/>
    </location>
</feature>
<dbReference type="SUPFAM" id="SSF55060">
    <property type="entry name" value="GHMP Kinase, C-terminal domain"/>
    <property type="match status" value="1"/>
</dbReference>
<dbReference type="Pfam" id="PF22700">
    <property type="entry name" value="MVD-like_N"/>
    <property type="match status" value="1"/>
</dbReference>
<keyword evidence="11 16" id="KW-1207">Sterol metabolism</keyword>
<keyword evidence="19" id="KW-1185">Reference proteome</keyword>
<evidence type="ECO:0000256" key="1">
    <source>
        <dbReference type="ARBA" id="ARBA00003812"/>
    </source>
</evidence>
<dbReference type="AlphaFoldDB" id="A0AB39ZS05"/>
<dbReference type="InterPro" id="IPR041431">
    <property type="entry name" value="Mvd1_C"/>
</dbReference>
<evidence type="ECO:0000256" key="7">
    <source>
        <dbReference type="ARBA" id="ARBA00022840"/>
    </source>
</evidence>
<dbReference type="GO" id="GO:0006695">
    <property type="term" value="P:cholesterol biosynthetic process"/>
    <property type="evidence" value="ECO:0007669"/>
    <property type="project" value="UniProtKB-KW"/>
</dbReference>
<keyword evidence="10 15" id="KW-0443">Lipid metabolism</keyword>
<keyword evidence="16" id="KW-0153">Cholesterol metabolism</keyword>
<protein>
    <recommendedName>
        <fullName evidence="4 15">Diphosphomevalonate decarboxylase</fullName>
        <ecNumber evidence="3 15">4.1.1.33</ecNumber>
    </recommendedName>
</protein>
<evidence type="ECO:0000256" key="5">
    <source>
        <dbReference type="ARBA" id="ARBA00022516"/>
    </source>
</evidence>
<dbReference type="RefSeq" id="XP_016942081.2">
    <property type="nucleotide sequence ID" value="XM_017086592.4"/>
</dbReference>
<dbReference type="GO" id="GO:0019287">
    <property type="term" value="P:isopentenyl diphosphate biosynthetic process, mevalonate pathway"/>
    <property type="evidence" value="ECO:0007669"/>
    <property type="project" value="UniProtKB-UniRule"/>
</dbReference>
<evidence type="ECO:0000313" key="19">
    <source>
        <dbReference type="Proteomes" id="UP001652628"/>
    </source>
</evidence>
<evidence type="ECO:0000256" key="9">
    <source>
        <dbReference type="ARBA" id="ARBA00023011"/>
    </source>
</evidence>
<dbReference type="PANTHER" id="PTHR10977">
    <property type="entry name" value="DIPHOSPHOMEVALONATE DECARBOXYLASE"/>
    <property type="match status" value="1"/>
</dbReference>
<dbReference type="InterPro" id="IPR036554">
    <property type="entry name" value="GHMP_kinase_C_sf"/>
</dbReference>
<keyword evidence="8 16" id="KW-0752">Steroid biosynthesis</keyword>
<dbReference type="Gene3D" id="3.30.70.890">
    <property type="entry name" value="GHMP kinase, C-terminal domain"/>
    <property type="match status" value="1"/>
</dbReference>
<dbReference type="GO" id="GO:0005829">
    <property type="term" value="C:cytosol"/>
    <property type="evidence" value="ECO:0007669"/>
    <property type="project" value="InterPro"/>
</dbReference>
<evidence type="ECO:0000256" key="15">
    <source>
        <dbReference type="PIRNR" id="PIRNR015950"/>
    </source>
</evidence>
<evidence type="ECO:0000256" key="11">
    <source>
        <dbReference type="ARBA" id="ARBA00023166"/>
    </source>
</evidence>
<evidence type="ECO:0000256" key="10">
    <source>
        <dbReference type="ARBA" id="ARBA00023098"/>
    </source>
</evidence>
<evidence type="ECO:0000259" key="18">
    <source>
        <dbReference type="Pfam" id="PF22700"/>
    </source>
</evidence>
<evidence type="ECO:0000256" key="13">
    <source>
        <dbReference type="ARBA" id="ARBA00023239"/>
    </source>
</evidence>
<feature type="domain" description="Diphosphomevalonate decarboxylase-like N-terminal" evidence="18">
    <location>
        <begin position="8"/>
        <end position="174"/>
    </location>
</feature>
<evidence type="ECO:0000256" key="16">
    <source>
        <dbReference type="RuleBase" id="RU363086"/>
    </source>
</evidence>
<dbReference type="CTD" id="4597"/>
<keyword evidence="5 16" id="KW-0444">Lipid biosynthesis</keyword>
<comment type="function">
    <text evidence="1 16">Catalyzes the ATP dependent decarboxylation of (R)-5-diphosphomevalonate to form isopentenyl diphosphate (IPP). Functions in the mevalonate (MVA) pathway leading to isopentenyl diphosphate (IPP), a key precursor for the biosynthesis of isoprenoids and sterol synthesis.</text>
</comment>
<keyword evidence="12 16" id="KW-0753">Steroid metabolism</keyword>
<dbReference type="PANTHER" id="PTHR10977:SF3">
    <property type="entry name" value="DIPHOSPHOMEVALONATE DECARBOXYLASE"/>
    <property type="match status" value="1"/>
</dbReference>
<dbReference type="PIRSF" id="PIRSF015950">
    <property type="entry name" value="Mev_P_decrbx"/>
    <property type="match status" value="1"/>
</dbReference>
<evidence type="ECO:0000256" key="2">
    <source>
        <dbReference type="ARBA" id="ARBA00008831"/>
    </source>
</evidence>
<dbReference type="EC" id="4.1.1.33" evidence="3 15"/>
<comment type="similarity">
    <text evidence="2 15 16">Belongs to the diphosphomevalonate decarboxylase family.</text>
</comment>
<evidence type="ECO:0000256" key="6">
    <source>
        <dbReference type="ARBA" id="ARBA00022741"/>
    </source>
</evidence>
<dbReference type="InterPro" id="IPR053859">
    <property type="entry name" value="MVD-like_N"/>
</dbReference>
<evidence type="ECO:0000259" key="17">
    <source>
        <dbReference type="Pfam" id="PF18376"/>
    </source>
</evidence>
<dbReference type="Pfam" id="PF18376">
    <property type="entry name" value="MDD_C"/>
    <property type="match status" value="1"/>
</dbReference>
<evidence type="ECO:0000256" key="14">
    <source>
        <dbReference type="ARBA" id="ARBA00048154"/>
    </source>
</evidence>
<dbReference type="InterPro" id="IPR005935">
    <property type="entry name" value="Mev_decarb"/>
</dbReference>
<dbReference type="InterPro" id="IPR014721">
    <property type="entry name" value="Ribsml_uS5_D2-typ_fold_subgr"/>
</dbReference>
<reference evidence="20" key="1">
    <citation type="submission" date="2025-08" db="UniProtKB">
        <authorList>
            <consortium name="RefSeq"/>
        </authorList>
    </citation>
    <scope>IDENTIFICATION</scope>
</reference>
<dbReference type="NCBIfam" id="TIGR01240">
    <property type="entry name" value="mevDPdecarb"/>
    <property type="match status" value="1"/>
</dbReference>
<evidence type="ECO:0000256" key="12">
    <source>
        <dbReference type="ARBA" id="ARBA00023221"/>
    </source>
</evidence>
<proteinExistence type="inferred from homology"/>